<dbReference type="Proteomes" id="UP000657918">
    <property type="component" value="Unassembled WGS sequence"/>
</dbReference>
<reference evidence="1 2" key="1">
    <citation type="submission" date="2020-10" db="EMBL/GenBank/DDBJ databases">
        <title>Plant Genome Project.</title>
        <authorList>
            <person name="Zhang R.-G."/>
        </authorList>
    </citation>
    <scope>NUCLEOTIDE SEQUENCE [LARGE SCALE GENOMIC DNA]</scope>
    <source>
        <strain evidence="1">FAFU-HL-1</strain>
        <tissue evidence="1">Leaf</tissue>
    </source>
</reference>
<accession>A0A835JFP6</accession>
<dbReference type="EMBL" id="JADGMS010000013">
    <property type="protein sequence ID" value="KAF9670352.1"/>
    <property type="molecule type" value="Genomic_DNA"/>
</dbReference>
<protein>
    <submittedName>
        <fullName evidence="1">Uncharacterized protein</fullName>
    </submittedName>
</protein>
<keyword evidence="2" id="KW-1185">Reference proteome</keyword>
<proteinExistence type="predicted"/>
<sequence>MKTFTLNIFGLKQSVNRDIQGELFPQSMKRFFVVMKSLRIILPMFCPLWKNLIGNTWTSMHQSSHIVSWHFGEEFEDVRDMNL</sequence>
<evidence type="ECO:0000313" key="2">
    <source>
        <dbReference type="Proteomes" id="UP000657918"/>
    </source>
</evidence>
<evidence type="ECO:0000313" key="1">
    <source>
        <dbReference type="EMBL" id="KAF9670352.1"/>
    </source>
</evidence>
<organism evidence="1 2">
    <name type="scientific">Salix dunnii</name>
    <dbReference type="NCBI Taxonomy" id="1413687"/>
    <lineage>
        <taxon>Eukaryota</taxon>
        <taxon>Viridiplantae</taxon>
        <taxon>Streptophyta</taxon>
        <taxon>Embryophyta</taxon>
        <taxon>Tracheophyta</taxon>
        <taxon>Spermatophyta</taxon>
        <taxon>Magnoliopsida</taxon>
        <taxon>eudicotyledons</taxon>
        <taxon>Gunneridae</taxon>
        <taxon>Pentapetalae</taxon>
        <taxon>rosids</taxon>
        <taxon>fabids</taxon>
        <taxon>Malpighiales</taxon>
        <taxon>Salicaceae</taxon>
        <taxon>Saliceae</taxon>
        <taxon>Salix</taxon>
    </lineage>
</organism>
<comment type="caution">
    <text evidence="1">The sequence shown here is derived from an EMBL/GenBank/DDBJ whole genome shotgun (WGS) entry which is preliminary data.</text>
</comment>
<gene>
    <name evidence="1" type="ORF">SADUNF_Sadunf13G0059400</name>
</gene>
<dbReference type="AlphaFoldDB" id="A0A835JFP6"/>
<name>A0A835JFP6_9ROSI</name>